<dbReference type="InterPro" id="IPR016024">
    <property type="entry name" value="ARM-type_fold"/>
</dbReference>
<dbReference type="SUPFAM" id="SSF48371">
    <property type="entry name" value="ARM repeat"/>
    <property type="match status" value="1"/>
</dbReference>
<dbReference type="GO" id="GO:0009055">
    <property type="term" value="F:electron transfer activity"/>
    <property type="evidence" value="ECO:0007669"/>
    <property type="project" value="InterPro"/>
</dbReference>
<organism evidence="6 7">
    <name type="scientific">Tautonia sociabilis</name>
    <dbReference type="NCBI Taxonomy" id="2080755"/>
    <lineage>
        <taxon>Bacteria</taxon>
        <taxon>Pseudomonadati</taxon>
        <taxon>Planctomycetota</taxon>
        <taxon>Planctomycetia</taxon>
        <taxon>Isosphaerales</taxon>
        <taxon>Isosphaeraceae</taxon>
        <taxon>Tautonia</taxon>
    </lineage>
</organism>
<comment type="caution">
    <text evidence="6">The sequence shown here is derived from an EMBL/GenBank/DDBJ whole genome shotgun (WGS) entry which is preliminary data.</text>
</comment>
<dbReference type="SUPFAM" id="SSF50952">
    <property type="entry name" value="Soluble quinoprotein glucose dehydrogenase"/>
    <property type="match status" value="1"/>
</dbReference>
<dbReference type="GO" id="GO:0020037">
    <property type="term" value="F:heme binding"/>
    <property type="evidence" value="ECO:0007669"/>
    <property type="project" value="InterPro"/>
</dbReference>
<dbReference type="PROSITE" id="PS51007">
    <property type="entry name" value="CYTC"/>
    <property type="match status" value="1"/>
</dbReference>
<dbReference type="InterPro" id="IPR013428">
    <property type="entry name" value="Membrane-bound_put_N"/>
</dbReference>
<dbReference type="SUPFAM" id="SSF46626">
    <property type="entry name" value="Cytochrome c"/>
    <property type="match status" value="1"/>
</dbReference>
<dbReference type="InterPro" id="IPR011989">
    <property type="entry name" value="ARM-like"/>
</dbReference>
<evidence type="ECO:0000256" key="4">
    <source>
        <dbReference type="PROSITE-ProRule" id="PRU00433"/>
    </source>
</evidence>
<proteinExistence type="predicted"/>
<dbReference type="AlphaFoldDB" id="A0A432MLC7"/>
<dbReference type="NCBIfam" id="TIGR02603">
    <property type="entry name" value="CxxCH_TIGR02603"/>
    <property type="match status" value="1"/>
</dbReference>
<dbReference type="PANTHER" id="PTHR33546">
    <property type="entry name" value="LARGE, MULTIFUNCTIONAL SECRETED PROTEIN-RELATED"/>
    <property type="match status" value="1"/>
</dbReference>
<dbReference type="Pfam" id="PF00034">
    <property type="entry name" value="Cytochrom_C"/>
    <property type="match status" value="1"/>
</dbReference>
<evidence type="ECO:0000313" key="7">
    <source>
        <dbReference type="Proteomes" id="UP000280296"/>
    </source>
</evidence>
<dbReference type="InterPro" id="IPR055557">
    <property type="entry name" value="DUF7133"/>
</dbReference>
<dbReference type="InterPro" id="IPR013427">
    <property type="entry name" value="Haem-bd_dom_put"/>
</dbReference>
<dbReference type="Gene3D" id="1.25.10.10">
    <property type="entry name" value="Leucine-rich Repeat Variant"/>
    <property type="match status" value="1"/>
</dbReference>
<keyword evidence="2 4" id="KW-0479">Metal-binding</keyword>
<dbReference type="InterPro" id="IPR004155">
    <property type="entry name" value="PBS_lyase_HEAT"/>
</dbReference>
<dbReference type="Pfam" id="PF13646">
    <property type="entry name" value="HEAT_2"/>
    <property type="match status" value="1"/>
</dbReference>
<dbReference type="EMBL" id="RYZH01000013">
    <property type="protein sequence ID" value="RUL88223.1"/>
    <property type="molecule type" value="Genomic_DNA"/>
</dbReference>
<keyword evidence="3 4" id="KW-0408">Iron</keyword>
<dbReference type="InterPro" id="IPR011030">
    <property type="entry name" value="Lipovitellin_superhlx_dom"/>
</dbReference>
<gene>
    <name evidence="6" type="ORF">TsocGM_08340</name>
</gene>
<protein>
    <submittedName>
        <fullName evidence="6">C-type cytochrome</fullName>
    </submittedName>
</protein>
<dbReference type="SUPFAM" id="SSF48431">
    <property type="entry name" value="Lipovitellin-phosvitin complex, superhelical domain"/>
    <property type="match status" value="1"/>
</dbReference>
<dbReference type="InterPro" id="IPR036909">
    <property type="entry name" value="Cyt_c-like_dom_sf"/>
</dbReference>
<dbReference type="NCBIfam" id="TIGR02604">
    <property type="entry name" value="Piru_Ver_Nterm"/>
    <property type="match status" value="1"/>
</dbReference>
<dbReference type="SMART" id="SM00567">
    <property type="entry name" value="EZ_HEAT"/>
    <property type="match status" value="4"/>
</dbReference>
<accession>A0A432MLC7</accession>
<evidence type="ECO:0000256" key="1">
    <source>
        <dbReference type="ARBA" id="ARBA00022617"/>
    </source>
</evidence>
<name>A0A432MLC7_9BACT</name>
<dbReference type="Pfam" id="PF23500">
    <property type="entry name" value="DUF7133"/>
    <property type="match status" value="1"/>
</dbReference>
<keyword evidence="1 4" id="KW-0349">Heme</keyword>
<reference evidence="6 7" key="1">
    <citation type="submission" date="2018-12" db="EMBL/GenBank/DDBJ databases">
        <authorList>
            <person name="Toschakov S.V."/>
        </authorList>
    </citation>
    <scope>NUCLEOTIDE SEQUENCE [LARGE SCALE GENOMIC DNA]</scope>
    <source>
        <strain evidence="6 7">GM2012</strain>
    </source>
</reference>
<dbReference type="Gene3D" id="1.10.760.10">
    <property type="entry name" value="Cytochrome c-like domain"/>
    <property type="match status" value="1"/>
</dbReference>
<evidence type="ECO:0000259" key="5">
    <source>
        <dbReference type="PROSITE" id="PS51007"/>
    </source>
</evidence>
<dbReference type="InterPro" id="IPR009056">
    <property type="entry name" value="Cyt_c-like_dom"/>
</dbReference>
<feature type="domain" description="Cytochrome c" evidence="5">
    <location>
        <begin position="841"/>
        <end position="974"/>
    </location>
</feature>
<dbReference type="InterPro" id="IPR011041">
    <property type="entry name" value="Quinoprot_gluc/sorb_DH_b-prop"/>
</dbReference>
<dbReference type="Proteomes" id="UP000280296">
    <property type="component" value="Unassembled WGS sequence"/>
</dbReference>
<keyword evidence="7" id="KW-1185">Reference proteome</keyword>
<reference evidence="6 7" key="2">
    <citation type="submission" date="2019-01" db="EMBL/GenBank/DDBJ databases">
        <title>Tautonia sociabilis, a novel thermotolerant planctomycete of Isosphaeraceae family, isolated from a 4000 m deep subterranean habitat.</title>
        <authorList>
            <person name="Kovaleva O.L."/>
            <person name="Elcheninov A.G."/>
            <person name="Van Heerden E."/>
            <person name="Toshchakov S.V."/>
            <person name="Novikov A."/>
            <person name="Bonch-Osmolovskaya E.A."/>
            <person name="Kublanov I.V."/>
        </authorList>
    </citation>
    <scope>NUCLEOTIDE SEQUENCE [LARGE SCALE GENOMIC DNA]</scope>
    <source>
        <strain evidence="6 7">GM2012</strain>
    </source>
</reference>
<dbReference type="Gene3D" id="2.120.10.30">
    <property type="entry name" value="TolB, C-terminal domain"/>
    <property type="match status" value="1"/>
</dbReference>
<dbReference type="OrthoDB" id="230287at2"/>
<dbReference type="InterPro" id="IPR011042">
    <property type="entry name" value="6-blade_b-propeller_TolB-like"/>
</dbReference>
<sequence length="976" mass="104926">MLASPCVAQEGEDLAKELPRLPATEAADALATFRIQGGFELVPVAVEPLVTDPVDACYDADGRLYVVEMRGYPYPEDVPSGRVRLIEDTDGDGRFDAGTTFLDGLSWPTAIVPYDGGVFVAVAPEILYAKDTDGDGEADIRKVAFSGFNTNNVQGLLNGLLWGPDGWIYGTASSNGADEVVNHLDPSRPPVPLGRRDFRFKPDGSAFEPTSGGGQNGHSFDDWGHRFTCNNSNHIRQIVLPADALARNPDFAASTPIIDIAAEGAAAPVYRISPPEPWRIVRTRQRAADPEYRRRLPPTELVATGFFTSATGVTIYRGSAFGPEFSGNAFIGDVGGNLIHRKRLVPDGSIFRAIRTEEGVEFVASTDNWFRPVNFRNTPDGTLLVLDMYRETIEHPASIPEPIKMHLDLTSGHDRGRLYNLVPPGFSRRAPPRLSDADSDQLVSLLADPDSWWRETAQRLLIERRAVAVVPALRELARSRPNALGRMHALWTLSALGALDPEDLLLGLTDDEPRLREASAKLAEPIAGADAGVRDALLHLASDPDPMVRFQAALSIGVVPGPEAIAALTEIVERDAADRWTRAAVMSSLAGRADRLLAGLIDRPAFLDRQEAADWLNELAVLVGASGSTESIGALVSRIAKPDARPGVVRAVLIGLGEGLRRSGSSTDLLRAGATGEALLPTFERAAEAARGEGDDADRLEAIRLLALAPSELAFDVLPDLLDGRQPAPVQLAALRTLGDRPDPEVGPTLTASWKGLGPSARREATEVLFSRPDRLLALLDAMESGAIPPGQLDPSRRDQLLQSRDEAIRSRAARLLAGMTGSTSRAEVIASYREALSLAGDSDRGQQVFRRVCATCHKAEGVGAEVGPDLATVTNRTPEDLIIHILDPNREVLTQYLNYSVATVDGRVLSGQVAAESPTSITLKRAEGVTDVVPRDQIDELASTGQSLMPEGLEQEVSVEQMADLIAYLKSLQGG</sequence>
<evidence type="ECO:0000313" key="6">
    <source>
        <dbReference type="EMBL" id="RUL88223.1"/>
    </source>
</evidence>
<dbReference type="GO" id="GO:0046872">
    <property type="term" value="F:metal ion binding"/>
    <property type="evidence" value="ECO:0007669"/>
    <property type="project" value="UniProtKB-KW"/>
</dbReference>
<dbReference type="PANTHER" id="PTHR33546:SF1">
    <property type="entry name" value="LARGE, MULTIFUNCTIONAL SECRETED PROTEIN"/>
    <property type="match status" value="1"/>
</dbReference>
<evidence type="ECO:0000256" key="3">
    <source>
        <dbReference type="ARBA" id="ARBA00023004"/>
    </source>
</evidence>
<evidence type="ECO:0000256" key="2">
    <source>
        <dbReference type="ARBA" id="ARBA00022723"/>
    </source>
</evidence>